<dbReference type="CDD" id="cd07187">
    <property type="entry name" value="YvcK_like"/>
    <property type="match status" value="1"/>
</dbReference>
<organism evidence="3">
    <name type="scientific">marine metagenome</name>
    <dbReference type="NCBI Taxonomy" id="408172"/>
    <lineage>
        <taxon>unclassified sequences</taxon>
        <taxon>metagenomes</taxon>
        <taxon>ecological metagenomes</taxon>
    </lineage>
</organism>
<sequence length="280" mass="29081">FLENVTLRNESPYLRGGIFIGIGVVGAIIAGVGLIRSMGNVRQGSQNLTFFDSLYVNRVLGSGPKVTVIGGGSGLPNLLRGLKYYTSNISAIVTVADDGGSSGRLRSELGILPPGDIRNCLVALADSEDVMQQLMDYRFQSEGQLDGHSFGNILIAALAGIGGDFARGVEVAGELLAIRGQVIPSTLSNVTLVGSTVSGETLIGETRVGNSSDRLRSLSLIPANPAAHPEAVRAIEDADLIVIGPGSLFTSIVPNLLISDISAALASSLAFKIYVCNVAE</sequence>
<evidence type="ECO:0000256" key="1">
    <source>
        <dbReference type="ARBA" id="ARBA00022490"/>
    </source>
</evidence>
<feature type="transmembrane region" description="Helical" evidence="2">
    <location>
        <begin position="12"/>
        <end position="35"/>
    </location>
</feature>
<keyword evidence="2" id="KW-0812">Transmembrane</keyword>
<evidence type="ECO:0000313" key="3">
    <source>
        <dbReference type="EMBL" id="SVD52336.1"/>
    </source>
</evidence>
<evidence type="ECO:0000256" key="2">
    <source>
        <dbReference type="SAM" id="Phobius"/>
    </source>
</evidence>
<dbReference type="EMBL" id="UINC01156106">
    <property type="protein sequence ID" value="SVD52336.1"/>
    <property type="molecule type" value="Genomic_DNA"/>
</dbReference>
<feature type="non-terminal residue" evidence="3">
    <location>
        <position position="280"/>
    </location>
</feature>
<keyword evidence="2" id="KW-0472">Membrane</keyword>
<evidence type="ECO:0008006" key="4">
    <source>
        <dbReference type="Google" id="ProtNLM"/>
    </source>
</evidence>
<dbReference type="PANTHER" id="PTHR30135">
    <property type="entry name" value="UNCHARACTERIZED PROTEIN YVCK-RELATED"/>
    <property type="match status" value="1"/>
</dbReference>
<dbReference type="InterPro" id="IPR002882">
    <property type="entry name" value="CofD"/>
</dbReference>
<gene>
    <name evidence="3" type="ORF">METZ01_LOCUS405190</name>
</gene>
<name>A0A382W0F4_9ZZZZ</name>
<protein>
    <recommendedName>
        <fullName evidence="4">YvcK family protein</fullName>
    </recommendedName>
</protein>
<dbReference type="NCBIfam" id="TIGR01826">
    <property type="entry name" value="CofD_related"/>
    <property type="match status" value="1"/>
</dbReference>
<dbReference type="Gene3D" id="3.40.50.10680">
    <property type="entry name" value="CofD-like domains"/>
    <property type="match status" value="1"/>
</dbReference>
<dbReference type="Pfam" id="PF01933">
    <property type="entry name" value="CofD"/>
    <property type="match status" value="1"/>
</dbReference>
<dbReference type="SUPFAM" id="SSF142338">
    <property type="entry name" value="CofD-like"/>
    <property type="match status" value="1"/>
</dbReference>
<dbReference type="InterPro" id="IPR010119">
    <property type="entry name" value="Gluconeogen_factor"/>
</dbReference>
<dbReference type="InterPro" id="IPR038136">
    <property type="entry name" value="CofD-like_dom_sf"/>
</dbReference>
<dbReference type="GO" id="GO:0043743">
    <property type="term" value="F:LPPG:FO 2-phospho-L-lactate transferase activity"/>
    <property type="evidence" value="ECO:0007669"/>
    <property type="project" value="InterPro"/>
</dbReference>
<reference evidence="3" key="1">
    <citation type="submission" date="2018-05" db="EMBL/GenBank/DDBJ databases">
        <authorList>
            <person name="Lanie J.A."/>
            <person name="Ng W.-L."/>
            <person name="Kazmierczak K.M."/>
            <person name="Andrzejewski T.M."/>
            <person name="Davidsen T.M."/>
            <person name="Wayne K.J."/>
            <person name="Tettelin H."/>
            <person name="Glass J.I."/>
            <person name="Rusch D."/>
            <person name="Podicherti R."/>
            <person name="Tsui H.-C.T."/>
            <person name="Winkler M.E."/>
        </authorList>
    </citation>
    <scope>NUCLEOTIDE SEQUENCE</scope>
</reference>
<dbReference type="PANTHER" id="PTHR30135:SF3">
    <property type="entry name" value="GLUCONEOGENESIS FACTOR-RELATED"/>
    <property type="match status" value="1"/>
</dbReference>
<proteinExistence type="predicted"/>
<keyword evidence="1" id="KW-0963">Cytoplasm</keyword>
<accession>A0A382W0F4</accession>
<feature type="non-terminal residue" evidence="3">
    <location>
        <position position="1"/>
    </location>
</feature>
<keyword evidence="2" id="KW-1133">Transmembrane helix</keyword>
<dbReference type="AlphaFoldDB" id="A0A382W0F4"/>